<evidence type="ECO:0000256" key="5">
    <source>
        <dbReference type="ARBA" id="ARBA00022840"/>
    </source>
</evidence>
<dbReference type="InterPro" id="IPR045272">
    <property type="entry name" value="ANXUR1/2-like"/>
</dbReference>
<dbReference type="EMBL" id="MNCJ02000329">
    <property type="protein sequence ID" value="KAF5768093.1"/>
    <property type="molecule type" value="Genomic_DNA"/>
</dbReference>
<evidence type="ECO:0000256" key="4">
    <source>
        <dbReference type="ARBA" id="ARBA00022777"/>
    </source>
</evidence>
<gene>
    <name evidence="8" type="ORF">HannXRQ_Chr16g0511671</name>
    <name evidence="7" type="ORF">HanXRQr2_Chr14g0632351</name>
</gene>
<dbReference type="GO" id="GO:0004714">
    <property type="term" value="F:transmembrane receptor protein tyrosine kinase activity"/>
    <property type="evidence" value="ECO:0007669"/>
    <property type="project" value="InterPro"/>
</dbReference>
<evidence type="ECO:0000313" key="8">
    <source>
        <dbReference type="EMBL" id="OTF91524.1"/>
    </source>
</evidence>
<protein>
    <recommendedName>
        <fullName evidence="6">Protein kinase domain-containing protein</fullName>
    </recommendedName>
</protein>
<dbReference type="OrthoDB" id="1730672at2759"/>
<dbReference type="SUPFAM" id="SSF56112">
    <property type="entry name" value="Protein kinase-like (PK-like)"/>
    <property type="match status" value="1"/>
</dbReference>
<dbReference type="InterPro" id="IPR000719">
    <property type="entry name" value="Prot_kinase_dom"/>
</dbReference>
<dbReference type="Gene3D" id="3.30.200.20">
    <property type="entry name" value="Phosphorylase Kinase, domain 1"/>
    <property type="match status" value="1"/>
</dbReference>
<dbReference type="PROSITE" id="PS50011">
    <property type="entry name" value="PROTEIN_KINASE_DOM"/>
    <property type="match status" value="1"/>
</dbReference>
<organism evidence="8 9">
    <name type="scientific">Helianthus annuus</name>
    <name type="common">Common sunflower</name>
    <dbReference type="NCBI Taxonomy" id="4232"/>
    <lineage>
        <taxon>Eukaryota</taxon>
        <taxon>Viridiplantae</taxon>
        <taxon>Streptophyta</taxon>
        <taxon>Embryophyta</taxon>
        <taxon>Tracheophyta</taxon>
        <taxon>Spermatophyta</taxon>
        <taxon>Magnoliopsida</taxon>
        <taxon>eudicotyledons</taxon>
        <taxon>Gunneridae</taxon>
        <taxon>Pentapetalae</taxon>
        <taxon>asterids</taxon>
        <taxon>campanulids</taxon>
        <taxon>Asterales</taxon>
        <taxon>Asteraceae</taxon>
        <taxon>Asteroideae</taxon>
        <taxon>Heliantheae alliance</taxon>
        <taxon>Heliantheae</taxon>
        <taxon>Helianthus</taxon>
    </lineage>
</organism>
<keyword evidence="4" id="KW-0418">Kinase</keyword>
<dbReference type="InParanoid" id="A0A251RYS4"/>
<dbReference type="PANTHER" id="PTHR27003">
    <property type="entry name" value="OS07G0166700 PROTEIN"/>
    <property type="match status" value="1"/>
</dbReference>
<sequence length="819" mass="93238">MPLIEKLKHLRIPYEDIQAATKNFTTLIGSGGYGPVYKGQLSLAGGELITVAAKRLQNNNLSGQGLKEFLTEIQMLSRYKHPNIVSLVGFCEEGNEKFLVYEYAENGSLNNYLKPTKSRCPLTWRQRINICVDAARGLAHLHHHVATNQRVIHRDIKSANILLCHNMKAMIADFGLSKIGRANETITYIITNASGTFGYCDPAYINSGILTKESDIYSFGVVLFEVLCGRLCFKNVNGEEEPLAELAKRYYIEGKLDLIIDHELKNYMNSDSMKEFSEIAFHCLADIRSERPPMSLVLQRLEKSLKFLEIEEGPELLFHEIGGLRIDSDVMKAIYDMPDSLLFNITRDKIYSHLTNGIIVDKGKVWISIDDNGKTQEMISAIKFVPLDGDGCRTRSESESRFHTVVEVSLPIYYMKVKISTQFLSSHVAYAAYLVCKPNSLDAMEQCAQNKISYKLNDICKSYTSYRSMTVDSGWWMYELFETINLERTAEFVVTLQILDNIFCSSSHLLIEGIKFLPIQKFEDDVGKSEVDKLSTSNIKWDMRLPSDYEQFIYYSKKRLGDVIFPTKAEAYSILSTGVLIQVNDEVNIWFWITKLNGKKCFVLPPTLLSYDKKPLRKIKSIPSEKSRHGNILRVSSSKVIGMCFKVPNGLLSRNTRYGCYLIYMTPQGIDSKTLVEMKLNYDSALAGQHSANLMSLSKPQIPVIGADGECRSTRPINNLKNVQLPRKRKDGWMELTVMNIQEDEWFGHLSSREKSRWNSCFLPCITHNDSRNKADNVMDDSFTLDPRYFSNITLHMCSSDMITLIPELIVQGIEFRPL</sequence>
<accession>A0A251RYS4</accession>
<evidence type="ECO:0000313" key="9">
    <source>
        <dbReference type="Proteomes" id="UP000215914"/>
    </source>
</evidence>
<dbReference type="GO" id="GO:0005886">
    <property type="term" value="C:plasma membrane"/>
    <property type="evidence" value="ECO:0000318"/>
    <property type="project" value="GO_Central"/>
</dbReference>
<keyword evidence="2 7" id="KW-0808">Transferase</keyword>
<keyword evidence="5" id="KW-0067">ATP-binding</keyword>
<dbReference type="Proteomes" id="UP000215914">
    <property type="component" value="Chromosome 16"/>
</dbReference>
<dbReference type="GO" id="GO:0005524">
    <property type="term" value="F:ATP binding"/>
    <property type="evidence" value="ECO:0007669"/>
    <property type="project" value="UniProtKB-KW"/>
</dbReference>
<dbReference type="Gramene" id="mRNA:HanXRQr2_Chr14g0632351">
    <property type="protein sequence ID" value="mRNA:HanXRQr2_Chr14g0632351"/>
    <property type="gene ID" value="HanXRQr2_Chr14g0632351"/>
</dbReference>
<name>A0A251RYS4_HELAN</name>
<dbReference type="PROSITE" id="PS00108">
    <property type="entry name" value="PROTEIN_KINASE_ST"/>
    <property type="match status" value="1"/>
</dbReference>
<dbReference type="Gene3D" id="1.10.510.10">
    <property type="entry name" value="Transferase(Phosphotransferase) domain 1"/>
    <property type="match status" value="1"/>
</dbReference>
<dbReference type="InterPro" id="IPR011009">
    <property type="entry name" value="Kinase-like_dom_sf"/>
</dbReference>
<reference evidence="7" key="3">
    <citation type="submission" date="2020-06" db="EMBL/GenBank/DDBJ databases">
        <title>Helianthus annuus Genome sequencing and assembly Release 2.</title>
        <authorList>
            <person name="Gouzy J."/>
            <person name="Langlade N."/>
            <person name="Munos S."/>
        </authorList>
    </citation>
    <scope>NUCLEOTIDE SEQUENCE</scope>
    <source>
        <tissue evidence="7">Leaves</tissue>
    </source>
</reference>
<reference evidence="7 9" key="1">
    <citation type="journal article" date="2017" name="Nature">
        <title>The sunflower genome provides insights into oil metabolism, flowering and Asterid evolution.</title>
        <authorList>
            <person name="Badouin H."/>
            <person name="Gouzy J."/>
            <person name="Grassa C.J."/>
            <person name="Murat F."/>
            <person name="Staton S.E."/>
            <person name="Cottret L."/>
            <person name="Lelandais-Briere C."/>
            <person name="Owens G.L."/>
            <person name="Carrere S."/>
            <person name="Mayjonade B."/>
            <person name="Legrand L."/>
            <person name="Gill N."/>
            <person name="Kane N.C."/>
            <person name="Bowers J.E."/>
            <person name="Hubner S."/>
            <person name="Bellec A."/>
            <person name="Berard A."/>
            <person name="Berges H."/>
            <person name="Blanchet N."/>
            <person name="Boniface M.C."/>
            <person name="Brunel D."/>
            <person name="Catrice O."/>
            <person name="Chaidir N."/>
            <person name="Claudel C."/>
            <person name="Donnadieu C."/>
            <person name="Faraut T."/>
            <person name="Fievet G."/>
            <person name="Helmstetter N."/>
            <person name="King M."/>
            <person name="Knapp S.J."/>
            <person name="Lai Z."/>
            <person name="Le Paslier M.C."/>
            <person name="Lippi Y."/>
            <person name="Lorenzon L."/>
            <person name="Mandel J.R."/>
            <person name="Marage G."/>
            <person name="Marchand G."/>
            <person name="Marquand E."/>
            <person name="Bret-Mestries E."/>
            <person name="Morien E."/>
            <person name="Nambeesan S."/>
            <person name="Nguyen T."/>
            <person name="Pegot-Espagnet P."/>
            <person name="Pouilly N."/>
            <person name="Raftis F."/>
            <person name="Sallet E."/>
            <person name="Schiex T."/>
            <person name="Thomas J."/>
            <person name="Vandecasteele C."/>
            <person name="Vares D."/>
            <person name="Vear F."/>
            <person name="Vautrin S."/>
            <person name="Crespi M."/>
            <person name="Mangin B."/>
            <person name="Burke J.M."/>
            <person name="Salse J."/>
            <person name="Munos S."/>
            <person name="Vincourt P."/>
            <person name="Rieseberg L.H."/>
            <person name="Langlade N.B."/>
        </authorList>
    </citation>
    <scope>NUCLEOTIDE SEQUENCE [LARGE SCALE GENOMIC DNA]</scope>
    <source>
        <strain evidence="9">cv. SF193</strain>
        <tissue evidence="7">Leaves</tissue>
    </source>
</reference>
<reference evidence="8" key="2">
    <citation type="submission" date="2017-02" db="EMBL/GenBank/DDBJ databases">
        <title>Sunflower complete genome.</title>
        <authorList>
            <person name="Langlade N."/>
            <person name="Munos S."/>
        </authorList>
    </citation>
    <scope>NUCLEOTIDE SEQUENCE [LARGE SCALE GENOMIC DNA]</scope>
    <source>
        <tissue evidence="8">Leaves</tissue>
    </source>
</reference>
<keyword evidence="3" id="KW-0547">Nucleotide-binding</keyword>
<keyword evidence="9" id="KW-1185">Reference proteome</keyword>
<evidence type="ECO:0000259" key="6">
    <source>
        <dbReference type="PROSITE" id="PS50011"/>
    </source>
</evidence>
<dbReference type="InterPro" id="IPR008271">
    <property type="entry name" value="Ser/Thr_kinase_AS"/>
</dbReference>
<dbReference type="GO" id="GO:0004674">
    <property type="term" value="F:protein serine/threonine kinase activity"/>
    <property type="evidence" value="ECO:0007669"/>
    <property type="project" value="UniProtKB-KW"/>
</dbReference>
<dbReference type="EMBL" id="CM007905">
    <property type="protein sequence ID" value="OTF91524.1"/>
    <property type="molecule type" value="Genomic_DNA"/>
</dbReference>
<proteinExistence type="predicted"/>
<evidence type="ECO:0000256" key="1">
    <source>
        <dbReference type="ARBA" id="ARBA00022527"/>
    </source>
</evidence>
<dbReference type="AlphaFoldDB" id="A0A251RYS4"/>
<dbReference type="SMART" id="SM00220">
    <property type="entry name" value="S_TKc"/>
    <property type="match status" value="1"/>
</dbReference>
<dbReference type="FunFam" id="3.30.200.20:FF:000039">
    <property type="entry name" value="receptor-like protein kinase FERONIA"/>
    <property type="match status" value="1"/>
</dbReference>
<keyword evidence="1" id="KW-0723">Serine/threonine-protein kinase</keyword>
<dbReference type="Pfam" id="PF00069">
    <property type="entry name" value="Pkinase"/>
    <property type="match status" value="1"/>
</dbReference>
<dbReference type="PANTHER" id="PTHR27003:SF475">
    <property type="entry name" value="PROTEIN KINASE DOMAIN-CONTAINING PROTEIN"/>
    <property type="match status" value="1"/>
</dbReference>
<evidence type="ECO:0000313" key="7">
    <source>
        <dbReference type="EMBL" id="KAF5768093.1"/>
    </source>
</evidence>
<dbReference type="GO" id="GO:0004672">
    <property type="term" value="F:protein kinase activity"/>
    <property type="evidence" value="ECO:0000318"/>
    <property type="project" value="GO_Central"/>
</dbReference>
<evidence type="ECO:0000256" key="3">
    <source>
        <dbReference type="ARBA" id="ARBA00022741"/>
    </source>
</evidence>
<feature type="domain" description="Protein kinase" evidence="6">
    <location>
        <begin position="22"/>
        <end position="308"/>
    </location>
</feature>
<evidence type="ECO:0000256" key="2">
    <source>
        <dbReference type="ARBA" id="ARBA00022679"/>
    </source>
</evidence>